<dbReference type="RefSeq" id="WP_002573290.1">
    <property type="nucleotide sequence ID" value="NZ_CAUHGS010000023.1"/>
</dbReference>
<gene>
    <name evidence="1" type="ORF">DWW02_16405</name>
</gene>
<dbReference type="Proteomes" id="UP000284543">
    <property type="component" value="Unassembled WGS sequence"/>
</dbReference>
<accession>A0A412Z4L5</accession>
<evidence type="ECO:0008006" key="3">
    <source>
        <dbReference type="Google" id="ProtNLM"/>
    </source>
</evidence>
<sequence length="114" mass="13564">MILYRPVGSKELELIKKSNYRRFPPRLVEQPIFYPVLNEQYATEIASSWNVKYNEDHRGYVTKFEVDDQYCGQFEVHQVGGPHHKELWVPAEKLDEFNEHIIGEIHIISEFSDR</sequence>
<name>A0A412Z4L5_9FIRM</name>
<dbReference type="EMBL" id="QRZM01000006">
    <property type="protein sequence ID" value="RGV74909.1"/>
    <property type="molecule type" value="Genomic_DNA"/>
</dbReference>
<reference evidence="1 2" key="1">
    <citation type="submission" date="2018-08" db="EMBL/GenBank/DDBJ databases">
        <title>A genome reference for cultivated species of the human gut microbiota.</title>
        <authorList>
            <person name="Zou Y."/>
            <person name="Xue W."/>
            <person name="Luo G."/>
        </authorList>
    </citation>
    <scope>NUCLEOTIDE SEQUENCE [LARGE SCALE GENOMIC DNA]</scope>
    <source>
        <strain evidence="1 2">AF14-18</strain>
    </source>
</reference>
<comment type="caution">
    <text evidence="1">The sequence shown here is derived from an EMBL/GenBank/DDBJ whole genome shotgun (WGS) entry which is preliminary data.</text>
</comment>
<evidence type="ECO:0000313" key="1">
    <source>
        <dbReference type="EMBL" id="RGV74909.1"/>
    </source>
</evidence>
<dbReference type="AlphaFoldDB" id="A0A412Z4L5"/>
<evidence type="ECO:0000313" key="2">
    <source>
        <dbReference type="Proteomes" id="UP000284543"/>
    </source>
</evidence>
<protein>
    <recommendedName>
        <fullName evidence="3">ADP-ribosylation/crystallin J1</fullName>
    </recommendedName>
</protein>
<proteinExistence type="predicted"/>
<organism evidence="1 2">
    <name type="scientific">Enterocloster bolteae</name>
    <dbReference type="NCBI Taxonomy" id="208479"/>
    <lineage>
        <taxon>Bacteria</taxon>
        <taxon>Bacillati</taxon>
        <taxon>Bacillota</taxon>
        <taxon>Clostridia</taxon>
        <taxon>Lachnospirales</taxon>
        <taxon>Lachnospiraceae</taxon>
        <taxon>Enterocloster</taxon>
    </lineage>
</organism>